<dbReference type="GO" id="GO:0005737">
    <property type="term" value="C:cytoplasm"/>
    <property type="evidence" value="ECO:0007669"/>
    <property type="project" value="UniProtKB-SubCell"/>
</dbReference>
<dbReference type="EMBL" id="AY596297">
    <property type="protein sequence ID" value="AAV47415.1"/>
    <property type="molecule type" value="Genomic_DNA"/>
</dbReference>
<evidence type="ECO:0000259" key="12">
    <source>
        <dbReference type="Pfam" id="PF00156"/>
    </source>
</evidence>
<feature type="compositionally biased region" description="Polar residues" evidence="11">
    <location>
        <begin position="26"/>
        <end position="38"/>
    </location>
</feature>
<feature type="domain" description="Ribose-phosphate pyrophosphokinase N-terminal" evidence="13">
    <location>
        <begin position="47"/>
        <end position="156"/>
    </location>
</feature>
<dbReference type="Proteomes" id="UP000001169">
    <property type="component" value="Chromosome I"/>
</dbReference>
<dbReference type="UniPathway" id="UPA00087">
    <property type="reaction ID" value="UER00172"/>
</dbReference>
<feature type="binding site" evidence="10">
    <location>
        <position position="232"/>
    </location>
    <ligand>
        <name>D-ribose 5-phosphate</name>
        <dbReference type="ChEBI" id="CHEBI:78346"/>
    </ligand>
</feature>
<dbReference type="AlphaFoldDB" id="Q5UZ88"/>
<evidence type="ECO:0000256" key="6">
    <source>
        <dbReference type="ARBA" id="ARBA00022777"/>
    </source>
</evidence>
<dbReference type="KEGG" id="hma:rrnAC2630"/>
<dbReference type="GO" id="GO:0006015">
    <property type="term" value="P:5-phosphoribose 1-diphosphate biosynthetic process"/>
    <property type="evidence" value="ECO:0007669"/>
    <property type="project" value="UniProtKB-UniRule"/>
</dbReference>
<comment type="catalytic activity">
    <reaction evidence="9 10">
        <text>D-ribose 5-phosphate + ATP = 5-phospho-alpha-D-ribose 1-diphosphate + AMP + H(+)</text>
        <dbReference type="Rhea" id="RHEA:15609"/>
        <dbReference type="ChEBI" id="CHEBI:15378"/>
        <dbReference type="ChEBI" id="CHEBI:30616"/>
        <dbReference type="ChEBI" id="CHEBI:58017"/>
        <dbReference type="ChEBI" id="CHEBI:78346"/>
        <dbReference type="ChEBI" id="CHEBI:456215"/>
        <dbReference type="EC" id="2.7.6.1"/>
    </reaction>
</comment>
<dbReference type="PANTHER" id="PTHR10210:SF32">
    <property type="entry name" value="RIBOSE-PHOSPHATE PYROPHOSPHOKINASE 2"/>
    <property type="match status" value="1"/>
</dbReference>
<dbReference type="EnsemblBacteria" id="AAV47415">
    <property type="protein sequence ID" value="AAV47415"/>
    <property type="gene ID" value="rrnAC2630"/>
</dbReference>
<keyword evidence="1 10" id="KW-0963">Cytoplasm</keyword>
<dbReference type="PATRIC" id="fig|272569.17.peg.3227"/>
<sequence length="330" mass="34818">MSSASPSPDRTRPTPAAPISRVPVSRATSAYGTETGFSPGSHPPDMIIPGADTQAFAATLAEATGERLGRVEYERFPDGEHVVQVPKAVSGERAVVVASTVDSDAHLQLLQLQDAARESGASEVITVIPYMGYARQDEAFKPGEPVSSRAMARAISTGTDRVLTVNPHEPAVCDFFDVPATNVDAASVLADPLPADLQDPLFLSPDEGAIALATTVRDAYGEGETDFFEKDRDYNTGDIEISPSDAPVEGRDVVLVDDIIATGSTMSESVSVLDDRDAQRVFVSCVHPMLASNALTKLNSAGVEAVYGTDTLERAVSEVSAAPVLSERLE</sequence>
<comment type="function">
    <text evidence="10">Involved in the biosynthesis of the central metabolite phospho-alpha-D-ribosyl-1-pyrophosphate (PRPP) via the transfer of pyrophosphoryl group from ATP to 1-hydroxyl of ribose-5-phosphate (Rib-5-P).</text>
</comment>
<feature type="binding site" evidence="10">
    <location>
        <position position="257"/>
    </location>
    <ligand>
        <name>D-ribose 5-phosphate</name>
        <dbReference type="ChEBI" id="CHEBI:78346"/>
    </ligand>
</feature>
<name>Q5UZ88_HALMA</name>
<keyword evidence="2 10" id="KW-0808">Transferase</keyword>
<keyword evidence="15" id="KW-1185">Reference proteome</keyword>
<feature type="domain" description="Phosphoribosyltransferase" evidence="12">
    <location>
        <begin position="197"/>
        <end position="287"/>
    </location>
</feature>
<feature type="binding site" evidence="10">
    <location>
        <position position="206"/>
    </location>
    <ligand>
        <name>Mg(2+)</name>
        <dbReference type="ChEBI" id="CHEBI:18420"/>
        <label>2</label>
    </ligand>
</feature>
<dbReference type="GO" id="GO:0004749">
    <property type="term" value="F:ribose phosphate diphosphokinase activity"/>
    <property type="evidence" value="ECO:0007669"/>
    <property type="project" value="UniProtKB-UniRule"/>
</dbReference>
<feature type="binding site" evidence="10">
    <location>
        <begin position="135"/>
        <end position="136"/>
    </location>
    <ligand>
        <name>ATP</name>
        <dbReference type="ChEBI" id="CHEBI:30616"/>
    </ligand>
</feature>
<comment type="caution">
    <text evidence="10">Lacks conserved residue(s) required for the propagation of feature annotation.</text>
</comment>
<dbReference type="Gene3D" id="3.40.50.2020">
    <property type="match status" value="2"/>
</dbReference>
<keyword evidence="5 10" id="KW-0547">Nucleotide-binding</keyword>
<dbReference type="FunFam" id="3.40.50.2020:FF:000007">
    <property type="entry name" value="Ribose-phosphate pyrophosphokinase"/>
    <property type="match status" value="1"/>
</dbReference>
<comment type="similarity">
    <text evidence="10">Belongs to the ribose-phosphate pyrophosphokinase family. Class III (archaeal) subfamily.</text>
</comment>
<keyword evidence="3 10" id="KW-0479">Metal-binding</keyword>
<dbReference type="Pfam" id="PF00156">
    <property type="entry name" value="Pribosyltran"/>
    <property type="match status" value="1"/>
</dbReference>
<feature type="binding site" evidence="10">
    <location>
        <position position="168"/>
    </location>
    <ligand>
        <name>Mg(2+)</name>
        <dbReference type="ChEBI" id="CHEBI:18420"/>
        <label>1</label>
    </ligand>
</feature>
<dbReference type="CDD" id="cd06223">
    <property type="entry name" value="PRTases_typeI"/>
    <property type="match status" value="1"/>
</dbReference>
<dbReference type="GO" id="GO:0000287">
    <property type="term" value="F:magnesium ion binding"/>
    <property type="evidence" value="ECO:0007669"/>
    <property type="project" value="UniProtKB-UniRule"/>
</dbReference>
<dbReference type="GO" id="GO:0002189">
    <property type="term" value="C:ribose phosphate diphosphokinase complex"/>
    <property type="evidence" value="ECO:0007669"/>
    <property type="project" value="TreeGrafter"/>
</dbReference>
<organism evidence="14 15">
    <name type="scientific">Haloarcula marismortui (strain ATCC 43049 / DSM 3752 / JCM 8966 / VKM B-1809)</name>
    <name type="common">Halobacterium marismortui</name>
    <dbReference type="NCBI Taxonomy" id="272569"/>
    <lineage>
        <taxon>Archaea</taxon>
        <taxon>Methanobacteriati</taxon>
        <taxon>Methanobacteriota</taxon>
        <taxon>Stenosarchaea group</taxon>
        <taxon>Halobacteria</taxon>
        <taxon>Halobacteriales</taxon>
        <taxon>Haloarculaceae</taxon>
        <taxon>Haloarcula</taxon>
    </lineage>
</organism>
<accession>Q5UZ88</accession>
<reference evidence="14 15" key="1">
    <citation type="journal article" date="2004" name="Genome Res.">
        <title>Genome sequence of Haloarcula marismortui: a halophilic archaeon from the Dead Sea.</title>
        <authorList>
            <person name="Baliga N.S."/>
            <person name="Bonneau R."/>
            <person name="Facciotti M.T."/>
            <person name="Pan M."/>
            <person name="Glusman G."/>
            <person name="Deutsch E.W."/>
            <person name="Shannon P."/>
            <person name="Chiu Y."/>
            <person name="Weng R.S."/>
            <person name="Gan R.R."/>
            <person name="Hung P."/>
            <person name="Date S.V."/>
            <person name="Marcotte E."/>
            <person name="Hood L."/>
            <person name="Ng W.V."/>
        </authorList>
    </citation>
    <scope>NUCLEOTIDE SEQUENCE [LARGE SCALE GENOMIC DNA]</scope>
    <source>
        <strain evidence="15">ATCC 43049 / DSM 3752 / JCM 8966 / VKM B-1809</strain>
    </source>
</reference>
<evidence type="ECO:0000256" key="2">
    <source>
        <dbReference type="ARBA" id="ARBA00022679"/>
    </source>
</evidence>
<dbReference type="InterPro" id="IPR029099">
    <property type="entry name" value="Pribosyltran_N"/>
</dbReference>
<feature type="binding site" evidence="10">
    <location>
        <begin position="78"/>
        <end position="80"/>
    </location>
    <ligand>
        <name>ATP</name>
        <dbReference type="ChEBI" id="CHEBI:30616"/>
    </ligand>
</feature>
<dbReference type="InterPro" id="IPR037514">
    <property type="entry name" value="Rib-P_diPkinase_arc"/>
</dbReference>
<evidence type="ECO:0000256" key="4">
    <source>
        <dbReference type="ARBA" id="ARBA00022727"/>
    </source>
</evidence>
<evidence type="ECO:0000256" key="1">
    <source>
        <dbReference type="ARBA" id="ARBA00022490"/>
    </source>
</evidence>
<keyword evidence="4 10" id="KW-0545">Nucleotide biosynthesis</keyword>
<evidence type="ECO:0000256" key="9">
    <source>
        <dbReference type="ARBA" id="ARBA00049535"/>
    </source>
</evidence>
<dbReference type="HOGENOM" id="CLU_033546_2_2_2"/>
<evidence type="ECO:0000259" key="13">
    <source>
        <dbReference type="Pfam" id="PF13793"/>
    </source>
</evidence>
<evidence type="ECO:0000313" key="15">
    <source>
        <dbReference type="Proteomes" id="UP000001169"/>
    </source>
</evidence>
<feature type="region of interest" description="Disordered" evidence="11">
    <location>
        <begin position="1"/>
        <end position="45"/>
    </location>
</feature>
<dbReference type="InterPro" id="IPR000836">
    <property type="entry name" value="PRTase_dom"/>
</dbReference>
<evidence type="ECO:0000256" key="7">
    <source>
        <dbReference type="ARBA" id="ARBA00022840"/>
    </source>
</evidence>
<dbReference type="STRING" id="272569.rrnAC2630"/>
<comment type="pathway">
    <text evidence="10">Metabolic intermediate biosynthesis; 5-phospho-alpha-D-ribose 1-diphosphate biosynthesis; 5-phospho-alpha-D-ribose 1-diphosphate from D-ribose 5-phosphate (route I): step 1/1.</text>
</comment>
<dbReference type="GO" id="GO:0005524">
    <property type="term" value="F:ATP binding"/>
    <property type="evidence" value="ECO:0007669"/>
    <property type="project" value="UniProtKB-KW"/>
</dbReference>
<proteinExistence type="inferred from homology"/>
<evidence type="ECO:0000256" key="10">
    <source>
        <dbReference type="HAMAP-Rule" id="MF_00583"/>
    </source>
</evidence>
<dbReference type="NCBIfam" id="TIGR01251">
    <property type="entry name" value="ribP_PPkin"/>
    <property type="match status" value="1"/>
</dbReference>
<dbReference type="HAMAP" id="MF_00583_A">
    <property type="entry name" value="RibP_PPkinase_A"/>
    <property type="match status" value="1"/>
</dbReference>
<evidence type="ECO:0000256" key="11">
    <source>
        <dbReference type="SAM" id="MobiDB-lite"/>
    </source>
</evidence>
<feature type="active site" evidence="10">
    <location>
        <position position="230"/>
    </location>
</feature>
<dbReference type="InterPro" id="IPR005946">
    <property type="entry name" value="Rib-P_diPkinase"/>
</dbReference>
<evidence type="ECO:0000256" key="5">
    <source>
        <dbReference type="ARBA" id="ARBA00022741"/>
    </source>
</evidence>
<gene>
    <name evidence="14" type="primary">prsA</name>
    <name evidence="10" type="synonym">prs</name>
    <name evidence="14" type="ordered locus">rrnAC2630</name>
</gene>
<dbReference type="PANTHER" id="PTHR10210">
    <property type="entry name" value="RIBOSE-PHOSPHATE DIPHOSPHOKINASE FAMILY MEMBER"/>
    <property type="match status" value="1"/>
</dbReference>
<dbReference type="InterPro" id="IPR029057">
    <property type="entry name" value="PRTase-like"/>
</dbReference>
<evidence type="ECO:0000256" key="3">
    <source>
        <dbReference type="ARBA" id="ARBA00022723"/>
    </source>
</evidence>
<comment type="cofactor">
    <cofactor evidence="10">
        <name>Mg(2+)</name>
        <dbReference type="ChEBI" id="CHEBI:18420"/>
    </cofactor>
    <text evidence="10">Binds 2 Mg(2+) ions per subunit.</text>
</comment>
<dbReference type="EC" id="2.7.6.1" evidence="10"/>
<protein>
    <recommendedName>
        <fullName evidence="10">Ribose-phosphate pyrophosphokinase</fullName>
        <shortName evidence="10">RPPK</shortName>
        <ecNumber evidence="10">2.7.6.1</ecNumber>
    </recommendedName>
    <alternativeName>
        <fullName evidence="10">5-phospho-D-ribosyl alpha-1-diphosphate synthase</fullName>
    </alternativeName>
    <alternativeName>
        <fullName evidence="10">Phosphoribosyl diphosphate synthase</fullName>
    </alternativeName>
    <alternativeName>
        <fullName evidence="10">Phosphoribosyl pyrophosphate synthase</fullName>
        <shortName evidence="10">P-Rib-PP synthase</shortName>
        <shortName evidence="10">PRPP synthase</shortName>
        <shortName evidence="10">PRPPase</shortName>
    </alternativeName>
</protein>
<evidence type="ECO:0000256" key="8">
    <source>
        <dbReference type="ARBA" id="ARBA00022842"/>
    </source>
</evidence>
<dbReference type="SMART" id="SM01400">
    <property type="entry name" value="Pribosyltran_N"/>
    <property type="match status" value="1"/>
</dbReference>
<keyword evidence="7 10" id="KW-0067">ATP-binding</keyword>
<dbReference type="GO" id="GO:0006164">
    <property type="term" value="P:purine nucleotide biosynthetic process"/>
    <property type="evidence" value="ECO:0007669"/>
    <property type="project" value="TreeGrafter"/>
</dbReference>
<dbReference type="Pfam" id="PF13793">
    <property type="entry name" value="Pribosyltran_N"/>
    <property type="match status" value="1"/>
</dbReference>
<evidence type="ECO:0000313" key="14">
    <source>
        <dbReference type="EMBL" id="AAV47415.1"/>
    </source>
</evidence>
<dbReference type="eggNOG" id="arCOG00067">
    <property type="taxonomic scope" value="Archaea"/>
</dbReference>
<keyword evidence="8 10" id="KW-0460">Magnesium</keyword>
<dbReference type="PaxDb" id="272569-rrnAC2630"/>
<comment type="subcellular location">
    <subcellularLocation>
        <location evidence="10">Cytoplasm</location>
    </subcellularLocation>
</comment>
<keyword evidence="6 10" id="KW-0418">Kinase</keyword>
<dbReference type="GO" id="GO:0016301">
    <property type="term" value="F:kinase activity"/>
    <property type="evidence" value="ECO:0007669"/>
    <property type="project" value="UniProtKB-KW"/>
</dbReference>
<dbReference type="SUPFAM" id="SSF53271">
    <property type="entry name" value="PRTase-like"/>
    <property type="match status" value="2"/>
</dbReference>